<evidence type="ECO:0000313" key="2">
    <source>
        <dbReference type="Proteomes" id="UP000250241"/>
    </source>
</evidence>
<evidence type="ECO:0000313" key="1">
    <source>
        <dbReference type="EMBL" id="BAV86896.1"/>
    </source>
</evidence>
<gene>
    <name evidence="1" type="ORF">RA11412_0597</name>
</gene>
<organism evidence="1 2">
    <name type="scientific">Rothia aeria</name>
    <dbReference type="NCBI Taxonomy" id="172042"/>
    <lineage>
        <taxon>Bacteria</taxon>
        <taxon>Bacillati</taxon>
        <taxon>Actinomycetota</taxon>
        <taxon>Actinomycetes</taxon>
        <taxon>Micrococcales</taxon>
        <taxon>Micrococcaceae</taxon>
        <taxon>Rothia</taxon>
    </lineage>
</organism>
<reference evidence="1 2" key="1">
    <citation type="submission" date="2016-10" db="EMBL/GenBank/DDBJ databases">
        <title>Genome sequence of Rothia aeria strain JCM11412.</title>
        <authorList>
            <person name="Nambu T."/>
        </authorList>
    </citation>
    <scope>NUCLEOTIDE SEQUENCE [LARGE SCALE GENOMIC DNA]</scope>
    <source>
        <strain evidence="1 2">JCM 11412</strain>
    </source>
</reference>
<dbReference type="EMBL" id="AP017895">
    <property type="protein sequence ID" value="BAV86896.1"/>
    <property type="molecule type" value="Genomic_DNA"/>
</dbReference>
<sequence>MHARAFTHGWAAINLGTTSRMVRVPSGLKDAAGNTPPSTLTLQAHRGVLYRK</sequence>
<accession>A0A2Z5QX44</accession>
<dbReference type="KEGG" id="raj:RA11412_0597"/>
<name>A0A2Z5QX44_9MICC</name>
<dbReference type="Proteomes" id="UP000250241">
    <property type="component" value="Chromosome"/>
</dbReference>
<dbReference type="AlphaFoldDB" id="A0A2Z5QX44"/>
<protein>
    <submittedName>
        <fullName evidence="1">Uncharacterized protein</fullName>
    </submittedName>
</protein>
<keyword evidence="2" id="KW-1185">Reference proteome</keyword>
<proteinExistence type="predicted"/>